<dbReference type="Proteomes" id="UP000813384">
    <property type="component" value="Unassembled WGS sequence"/>
</dbReference>
<evidence type="ECO:0000313" key="1">
    <source>
        <dbReference type="EMBL" id="MCC9273706.1"/>
    </source>
</evidence>
<dbReference type="EMBL" id="JAJJVO010000081">
    <property type="protein sequence ID" value="MCC9273706.1"/>
    <property type="molecule type" value="Genomic_DNA"/>
</dbReference>
<reference evidence="1" key="2">
    <citation type="submission" date="2021-11" db="EMBL/GenBank/DDBJ databases">
        <authorList>
            <person name="Gilroy R."/>
        </authorList>
    </citation>
    <scope>NUCLEOTIDE SEQUENCE</scope>
    <source>
        <strain evidence="1">150</strain>
    </source>
</reference>
<accession>A0A9E4DSI7</accession>
<reference evidence="1" key="1">
    <citation type="journal article" date="2021" name="PeerJ">
        <title>Extensive microbial diversity within the chicken gut microbiome revealed by metagenomics and culture.</title>
        <authorList>
            <person name="Gilroy R."/>
            <person name="Ravi A."/>
            <person name="Getino M."/>
            <person name="Pursley I."/>
            <person name="Horton D.L."/>
            <person name="Alikhan N.F."/>
            <person name="Baker D."/>
            <person name="Gharbi K."/>
            <person name="Hall N."/>
            <person name="Watson M."/>
            <person name="Adriaenssens E.M."/>
            <person name="Foster-Nyarko E."/>
            <person name="Jarju S."/>
            <person name="Secka A."/>
            <person name="Antonio M."/>
            <person name="Oren A."/>
            <person name="Chaudhuri R.R."/>
            <person name="La Ragione R."/>
            <person name="Hildebrand F."/>
            <person name="Pallen M.J."/>
        </authorList>
    </citation>
    <scope>NUCLEOTIDE SEQUENCE</scope>
    <source>
        <strain evidence="1">150</strain>
    </source>
</reference>
<comment type="caution">
    <text evidence="1">The sequence shown here is derived from an EMBL/GenBank/DDBJ whole genome shotgun (WGS) entry which is preliminary data.</text>
</comment>
<protein>
    <submittedName>
        <fullName evidence="1">Uncharacterized protein</fullName>
    </submittedName>
</protein>
<dbReference type="AlphaFoldDB" id="A0A9E4DSI7"/>
<organism evidence="1 2">
    <name type="scientific">Enterococcus aquimarinus</name>
    <dbReference type="NCBI Taxonomy" id="328396"/>
    <lineage>
        <taxon>Bacteria</taxon>
        <taxon>Bacillati</taxon>
        <taxon>Bacillota</taxon>
        <taxon>Bacilli</taxon>
        <taxon>Lactobacillales</taxon>
        <taxon>Enterococcaceae</taxon>
        <taxon>Enterococcus</taxon>
    </lineage>
</organism>
<proteinExistence type="predicted"/>
<evidence type="ECO:0000313" key="2">
    <source>
        <dbReference type="Proteomes" id="UP000813384"/>
    </source>
</evidence>
<gene>
    <name evidence="1" type="ORF">K8V42_05385</name>
</gene>
<name>A0A9E4DSI7_9ENTE</name>
<sequence length="309" mass="36414">MRRRKWTEDEECFLCENVGKLTFKKIGIELGRSESSIANKAKLLGVKIVDNQGFLDGETFCETIGISRSTFEYWRKAHKFPAKKPKDFKYLAIDLDKFWSWARKNKKIVNWTKFETGALGVEPRWVREVRKNNRYNRNKKAWELDEDEILKRMIAKGATYPELSKVLRRSHGSIRRRIYDLYLPPPARTNQKIWTEEEITYAVEKLRNGADLMTVASDLGRSESGLREKLIREGYTFNKRMINSEPEMKKKKPRWTEDELSYMFEELQKGVAVNILSSELGRTEKTVRSKIDRMGYSYRDRKLASKSNN</sequence>